<evidence type="ECO:0000313" key="2">
    <source>
        <dbReference type="EMBL" id="PVX59421.1"/>
    </source>
</evidence>
<dbReference type="RefSeq" id="WP_207773378.1">
    <property type="nucleotide sequence ID" value="NZ_QENY01000001.1"/>
</dbReference>
<keyword evidence="3" id="KW-1185">Reference proteome</keyword>
<dbReference type="PROSITE" id="PS51462">
    <property type="entry name" value="NUDIX"/>
    <property type="match status" value="1"/>
</dbReference>
<dbReference type="Gene3D" id="3.90.79.10">
    <property type="entry name" value="Nucleoside Triphosphate Pyrophosphohydrolase"/>
    <property type="match status" value="1"/>
</dbReference>
<evidence type="ECO:0000259" key="1">
    <source>
        <dbReference type="PROSITE" id="PS51462"/>
    </source>
</evidence>
<dbReference type="Proteomes" id="UP000245870">
    <property type="component" value="Unassembled WGS sequence"/>
</dbReference>
<dbReference type="GO" id="GO:0004452">
    <property type="term" value="F:isopentenyl-diphosphate delta-isomerase activity"/>
    <property type="evidence" value="ECO:0007669"/>
    <property type="project" value="TreeGrafter"/>
</dbReference>
<evidence type="ECO:0000313" key="3">
    <source>
        <dbReference type="Proteomes" id="UP000245870"/>
    </source>
</evidence>
<protein>
    <submittedName>
        <fullName evidence="2">Isopentenyl-diphosphate delta-isomerase type 1</fullName>
    </submittedName>
</protein>
<dbReference type="InterPro" id="IPR000086">
    <property type="entry name" value="NUDIX_hydrolase_dom"/>
</dbReference>
<proteinExistence type="predicted"/>
<accession>A0A2U0UP36</accession>
<dbReference type="SUPFAM" id="SSF55811">
    <property type="entry name" value="Nudix"/>
    <property type="match status" value="1"/>
</dbReference>
<organism evidence="2 3">
    <name type="scientific">Hallella colorans</name>
    <dbReference type="NCBI Taxonomy" id="1703337"/>
    <lineage>
        <taxon>Bacteria</taxon>
        <taxon>Pseudomonadati</taxon>
        <taxon>Bacteroidota</taxon>
        <taxon>Bacteroidia</taxon>
        <taxon>Bacteroidales</taxon>
        <taxon>Prevotellaceae</taxon>
        <taxon>Hallella</taxon>
    </lineage>
</organism>
<dbReference type="GO" id="GO:0009240">
    <property type="term" value="P:isopentenyl diphosphate biosynthetic process"/>
    <property type="evidence" value="ECO:0007669"/>
    <property type="project" value="TreeGrafter"/>
</dbReference>
<sequence>MEDVVLLTNRNKFMEKIKAHKLVLKHYAFSIIIFNIENEMLLQQRALTKYHSGGLWSNACCGHPLSVDSIFHIKHQAIQRLFEELGFTTDIHYQCTCEY</sequence>
<keyword evidence="2" id="KW-0413">Isomerase</keyword>
<dbReference type="PANTHER" id="PTHR10885">
    <property type="entry name" value="ISOPENTENYL-DIPHOSPHATE DELTA-ISOMERASE"/>
    <property type="match status" value="1"/>
</dbReference>
<dbReference type="PANTHER" id="PTHR10885:SF0">
    <property type="entry name" value="ISOPENTENYL-DIPHOSPHATE DELTA-ISOMERASE"/>
    <property type="match status" value="1"/>
</dbReference>
<dbReference type="GO" id="GO:0005737">
    <property type="term" value="C:cytoplasm"/>
    <property type="evidence" value="ECO:0007669"/>
    <property type="project" value="TreeGrafter"/>
</dbReference>
<dbReference type="EMBL" id="QENY01000001">
    <property type="protein sequence ID" value="PVX59421.1"/>
    <property type="molecule type" value="Genomic_DNA"/>
</dbReference>
<reference evidence="2 3" key="1">
    <citation type="submission" date="2018-05" db="EMBL/GenBank/DDBJ databases">
        <title>Genomic Encyclopedia of Type Strains, Phase IV (KMG-IV): sequencing the most valuable type-strain genomes for metagenomic binning, comparative biology and taxonomic classification.</title>
        <authorList>
            <person name="Goeker M."/>
        </authorList>
    </citation>
    <scope>NUCLEOTIDE SEQUENCE [LARGE SCALE GENOMIC DNA]</scope>
    <source>
        <strain evidence="2 3">DSM 100333</strain>
    </source>
</reference>
<comment type="caution">
    <text evidence="2">The sequence shown here is derived from an EMBL/GenBank/DDBJ whole genome shotgun (WGS) entry which is preliminary data.</text>
</comment>
<dbReference type="AlphaFoldDB" id="A0A2U0UP36"/>
<name>A0A2U0UP36_9BACT</name>
<feature type="domain" description="Nudix hydrolase" evidence="1">
    <location>
        <begin position="24"/>
        <end position="99"/>
    </location>
</feature>
<gene>
    <name evidence="2" type="ORF">C7379_101193</name>
</gene>
<dbReference type="InterPro" id="IPR015797">
    <property type="entry name" value="NUDIX_hydrolase-like_dom_sf"/>
</dbReference>